<dbReference type="AlphaFoldDB" id="A0A8T2UIN4"/>
<dbReference type="Proteomes" id="UP000825935">
    <property type="component" value="Chromosome 7"/>
</dbReference>
<feature type="transmembrane region" description="Helical" evidence="1">
    <location>
        <begin position="216"/>
        <end position="243"/>
    </location>
</feature>
<keyword evidence="1" id="KW-0812">Transmembrane</keyword>
<reference evidence="2" key="1">
    <citation type="submission" date="2021-08" db="EMBL/GenBank/DDBJ databases">
        <title>WGS assembly of Ceratopteris richardii.</title>
        <authorList>
            <person name="Marchant D.B."/>
            <person name="Chen G."/>
            <person name="Jenkins J."/>
            <person name="Shu S."/>
            <person name="Leebens-Mack J."/>
            <person name="Grimwood J."/>
            <person name="Schmutz J."/>
            <person name="Soltis P."/>
            <person name="Soltis D."/>
            <person name="Chen Z.-H."/>
        </authorList>
    </citation>
    <scope>NUCLEOTIDE SEQUENCE</scope>
    <source>
        <strain evidence="2">Whitten #5841</strain>
        <tissue evidence="2">Leaf</tissue>
    </source>
</reference>
<proteinExistence type="predicted"/>
<keyword evidence="1" id="KW-1133">Transmembrane helix</keyword>
<dbReference type="PANTHER" id="PTHR33133">
    <property type="entry name" value="OS08G0107100 PROTEIN-RELATED"/>
    <property type="match status" value="1"/>
</dbReference>
<feature type="transmembrane region" description="Helical" evidence="1">
    <location>
        <begin position="307"/>
        <end position="326"/>
    </location>
</feature>
<evidence type="ECO:0000256" key="1">
    <source>
        <dbReference type="SAM" id="Phobius"/>
    </source>
</evidence>
<keyword evidence="3" id="KW-1185">Reference proteome</keyword>
<dbReference type="PANTHER" id="PTHR33133:SF1">
    <property type="entry name" value="EXPRESSED PROTEIN-RELATED"/>
    <property type="match status" value="1"/>
</dbReference>
<feature type="transmembrane region" description="Helical" evidence="1">
    <location>
        <begin position="263"/>
        <end position="286"/>
    </location>
</feature>
<dbReference type="OrthoDB" id="1926790at2759"/>
<organism evidence="2 3">
    <name type="scientific">Ceratopteris richardii</name>
    <name type="common">Triangle waterfern</name>
    <dbReference type="NCBI Taxonomy" id="49495"/>
    <lineage>
        <taxon>Eukaryota</taxon>
        <taxon>Viridiplantae</taxon>
        <taxon>Streptophyta</taxon>
        <taxon>Embryophyta</taxon>
        <taxon>Tracheophyta</taxon>
        <taxon>Polypodiopsida</taxon>
        <taxon>Polypodiidae</taxon>
        <taxon>Polypodiales</taxon>
        <taxon>Pteridineae</taxon>
        <taxon>Pteridaceae</taxon>
        <taxon>Parkerioideae</taxon>
        <taxon>Ceratopteris</taxon>
    </lineage>
</organism>
<comment type="caution">
    <text evidence="2">The sequence shown here is derived from an EMBL/GenBank/DDBJ whole genome shotgun (WGS) entry which is preliminary data.</text>
</comment>
<dbReference type="OMA" id="MEECCYG"/>
<keyword evidence="1" id="KW-0472">Membrane</keyword>
<feature type="transmembrane region" description="Helical" evidence="1">
    <location>
        <begin position="346"/>
        <end position="372"/>
    </location>
</feature>
<feature type="transmembrane region" description="Helical" evidence="1">
    <location>
        <begin position="174"/>
        <end position="195"/>
    </location>
</feature>
<feature type="transmembrane region" description="Helical" evidence="1">
    <location>
        <begin position="137"/>
        <end position="154"/>
    </location>
</feature>
<name>A0A8T2UIN4_CERRI</name>
<feature type="transmembrane region" description="Helical" evidence="1">
    <location>
        <begin position="100"/>
        <end position="125"/>
    </location>
</feature>
<gene>
    <name evidence="2" type="ORF">KP509_07G082600</name>
</gene>
<dbReference type="EMBL" id="CM035412">
    <property type="protein sequence ID" value="KAH7433716.1"/>
    <property type="molecule type" value="Genomic_DNA"/>
</dbReference>
<accession>A0A8T2UIN4</accession>
<sequence>MGRHTTEIRIHGSFEYLSDAPLPLHADEDDNSKDCHLCLTASVAMDTQPLMMKIERKSSEQAIASQAAMADIISNSPSLINISNILDIMRETSTLLRMNIYTLLWIMFTLILPVSAVLLSAPWLLQQLRHIRIHLKAYLDLLAAALGILDSLLFEHLLSALFTRVVSYCLSFPVFFTCWLLAKAFIIFTVSATYTNRKPSVQLFKAMAPKLYKRLLYTYSFLGLFAILIFITIPLMLSTFIAMAKGIQLSARMMIIIEMGMGIGSSVLLANALVCADVATVVSVLEESVGAGAVGRAMNLTKGKIQTALWLALVTVAAMAMVETLFQSRVIGVEGGRYQITAGTRLWEAPLLICMHAFILLYHSIMITVFYFSCRSAHQCQHQQQIVLPVFSKHKLNSSGSNATQ</sequence>
<protein>
    <submittedName>
        <fullName evidence="2">Uncharacterized protein</fullName>
    </submittedName>
</protein>
<evidence type="ECO:0000313" key="3">
    <source>
        <dbReference type="Proteomes" id="UP000825935"/>
    </source>
</evidence>
<evidence type="ECO:0000313" key="2">
    <source>
        <dbReference type="EMBL" id="KAH7433716.1"/>
    </source>
</evidence>